<evidence type="ECO:0000313" key="2">
    <source>
        <dbReference type="Ensembl" id="ENSMMOP00000011104.1"/>
    </source>
</evidence>
<feature type="region of interest" description="Disordered" evidence="1">
    <location>
        <begin position="1"/>
        <end position="22"/>
    </location>
</feature>
<sequence>MRLPSNRQCGMEGDGKKTDQAPPFRNPFVHVLRFSPLEKAKVNFTWFNCVCVQFQYP</sequence>
<evidence type="ECO:0000313" key="3">
    <source>
        <dbReference type="Proteomes" id="UP000261620"/>
    </source>
</evidence>
<proteinExistence type="predicted"/>
<protein>
    <submittedName>
        <fullName evidence="2">Uncharacterized protein</fullName>
    </submittedName>
</protein>
<reference evidence="2" key="2">
    <citation type="submission" date="2025-09" db="UniProtKB">
        <authorList>
            <consortium name="Ensembl"/>
        </authorList>
    </citation>
    <scope>IDENTIFICATION</scope>
</reference>
<dbReference type="AlphaFoldDB" id="A0A3Q3WPZ5"/>
<dbReference type="Proteomes" id="UP000261620">
    <property type="component" value="Unplaced"/>
</dbReference>
<accession>A0A3Q3WPZ5</accession>
<name>A0A3Q3WPZ5_MOLML</name>
<reference evidence="2" key="1">
    <citation type="submission" date="2025-08" db="UniProtKB">
        <authorList>
            <consortium name="Ensembl"/>
        </authorList>
    </citation>
    <scope>IDENTIFICATION</scope>
</reference>
<organism evidence="2 3">
    <name type="scientific">Mola mola</name>
    <name type="common">Ocean sunfish</name>
    <name type="synonym">Tetraodon mola</name>
    <dbReference type="NCBI Taxonomy" id="94237"/>
    <lineage>
        <taxon>Eukaryota</taxon>
        <taxon>Metazoa</taxon>
        <taxon>Chordata</taxon>
        <taxon>Craniata</taxon>
        <taxon>Vertebrata</taxon>
        <taxon>Euteleostomi</taxon>
        <taxon>Actinopterygii</taxon>
        <taxon>Neopterygii</taxon>
        <taxon>Teleostei</taxon>
        <taxon>Neoteleostei</taxon>
        <taxon>Acanthomorphata</taxon>
        <taxon>Eupercaria</taxon>
        <taxon>Tetraodontiformes</taxon>
        <taxon>Molidae</taxon>
        <taxon>Mola</taxon>
    </lineage>
</organism>
<evidence type="ECO:0000256" key="1">
    <source>
        <dbReference type="SAM" id="MobiDB-lite"/>
    </source>
</evidence>
<dbReference type="Ensembl" id="ENSMMOT00000011298.1">
    <property type="protein sequence ID" value="ENSMMOP00000011104.1"/>
    <property type="gene ID" value="ENSMMOG00000008572.1"/>
</dbReference>
<keyword evidence="3" id="KW-1185">Reference proteome</keyword>